<protein>
    <submittedName>
        <fullName evidence="2">Purine-binding chemotaxis protein CheW</fullName>
    </submittedName>
</protein>
<proteinExistence type="predicted"/>
<dbReference type="InterPro" id="IPR002545">
    <property type="entry name" value="CheW-lke_dom"/>
</dbReference>
<dbReference type="PROSITE" id="PS50851">
    <property type="entry name" value="CHEW"/>
    <property type="match status" value="1"/>
</dbReference>
<dbReference type="Proteomes" id="UP000184536">
    <property type="component" value="Unassembled WGS sequence"/>
</dbReference>
<gene>
    <name evidence="2" type="ORF">SAMN02745975_00826</name>
</gene>
<name>A0A1M6ETX5_9FIRM</name>
<dbReference type="InterPro" id="IPR036061">
    <property type="entry name" value="CheW-like_dom_sf"/>
</dbReference>
<dbReference type="SMART" id="SM00260">
    <property type="entry name" value="CheW"/>
    <property type="match status" value="1"/>
</dbReference>
<evidence type="ECO:0000259" key="1">
    <source>
        <dbReference type="PROSITE" id="PS50851"/>
    </source>
</evidence>
<dbReference type="AlphaFoldDB" id="A0A1M6ETX5"/>
<dbReference type="OrthoDB" id="9794382at2"/>
<dbReference type="PANTHER" id="PTHR22617:SF23">
    <property type="entry name" value="CHEMOTAXIS PROTEIN CHEW"/>
    <property type="match status" value="1"/>
</dbReference>
<dbReference type="InterPro" id="IPR039315">
    <property type="entry name" value="CheW"/>
</dbReference>
<dbReference type="STRING" id="1121919.SAMN02745975_00826"/>
<dbReference type="GO" id="GO:0005829">
    <property type="term" value="C:cytosol"/>
    <property type="evidence" value="ECO:0007669"/>
    <property type="project" value="TreeGrafter"/>
</dbReference>
<dbReference type="GO" id="GO:0006935">
    <property type="term" value="P:chemotaxis"/>
    <property type="evidence" value="ECO:0007669"/>
    <property type="project" value="InterPro"/>
</dbReference>
<dbReference type="Gene3D" id="2.40.50.180">
    <property type="entry name" value="CheA-289, Domain 4"/>
    <property type="match status" value="1"/>
</dbReference>
<dbReference type="SUPFAM" id="SSF50341">
    <property type="entry name" value="CheW-like"/>
    <property type="match status" value="1"/>
</dbReference>
<sequence>MHDGYQTPLGWGYRQDKSKEDKGMDENQYVVFHLDNEEYAIDIVKIHEINRLKEITITKVPRVPDFIEGIINLRGEVVPIINLRKKFGIEPRQISKASRIVIVKILEKMIGLLVDSVSHVVSFENTEISPPPEEIKVNCRYITGLGKKGKRMIFLLDIEKILHIEEQQDIQQLGA</sequence>
<evidence type="ECO:0000313" key="3">
    <source>
        <dbReference type="Proteomes" id="UP000184536"/>
    </source>
</evidence>
<keyword evidence="3" id="KW-1185">Reference proteome</keyword>
<dbReference type="GO" id="GO:0007165">
    <property type="term" value="P:signal transduction"/>
    <property type="evidence" value="ECO:0007669"/>
    <property type="project" value="InterPro"/>
</dbReference>
<reference evidence="3" key="1">
    <citation type="submission" date="2016-11" db="EMBL/GenBank/DDBJ databases">
        <authorList>
            <person name="Varghese N."/>
            <person name="Submissions S."/>
        </authorList>
    </citation>
    <scope>NUCLEOTIDE SEQUENCE [LARGE SCALE GENOMIC DNA]</scope>
    <source>
        <strain evidence="3">DSM 17957</strain>
    </source>
</reference>
<dbReference type="Gene3D" id="2.30.30.40">
    <property type="entry name" value="SH3 Domains"/>
    <property type="match status" value="1"/>
</dbReference>
<organism evidence="2 3">
    <name type="scientific">Geosporobacter subterraneus DSM 17957</name>
    <dbReference type="NCBI Taxonomy" id="1121919"/>
    <lineage>
        <taxon>Bacteria</taxon>
        <taxon>Bacillati</taxon>
        <taxon>Bacillota</taxon>
        <taxon>Clostridia</taxon>
        <taxon>Peptostreptococcales</taxon>
        <taxon>Thermotaleaceae</taxon>
        <taxon>Geosporobacter</taxon>
    </lineage>
</organism>
<dbReference type="CDD" id="cd00732">
    <property type="entry name" value="CheW"/>
    <property type="match status" value="1"/>
</dbReference>
<dbReference type="EMBL" id="FQZV01000009">
    <property type="protein sequence ID" value="SHI88882.1"/>
    <property type="molecule type" value="Genomic_DNA"/>
</dbReference>
<evidence type="ECO:0000313" key="2">
    <source>
        <dbReference type="EMBL" id="SHI88882.1"/>
    </source>
</evidence>
<dbReference type="Pfam" id="PF01584">
    <property type="entry name" value="CheW"/>
    <property type="match status" value="1"/>
</dbReference>
<dbReference type="PANTHER" id="PTHR22617">
    <property type="entry name" value="CHEMOTAXIS SENSOR HISTIDINE KINASE-RELATED"/>
    <property type="match status" value="1"/>
</dbReference>
<accession>A0A1M6ETX5</accession>
<feature type="domain" description="CheW-like" evidence="1">
    <location>
        <begin position="26"/>
        <end position="167"/>
    </location>
</feature>